<comment type="cofactor">
    <cofactor evidence="12 13 14">
        <name>Zn(2+)</name>
        <dbReference type="ChEBI" id="CHEBI:29105"/>
    </cofactor>
    <text evidence="12 13 14">Binds 1 zinc ion per monomer.</text>
</comment>
<evidence type="ECO:0000256" key="13">
    <source>
        <dbReference type="PIRNR" id="PIRNR002811"/>
    </source>
</evidence>
<dbReference type="EC" id="2.7.7.101" evidence="12"/>
<dbReference type="SUPFAM" id="SSF56731">
    <property type="entry name" value="DNA primase core"/>
    <property type="match status" value="1"/>
</dbReference>
<gene>
    <name evidence="12" type="primary">dnaG</name>
    <name evidence="16" type="ORF">H8699_11420</name>
</gene>
<comment type="domain">
    <text evidence="12">Contains an N-terminal zinc-binding domain, a central core domain that contains the primase activity, and a C-terminal DnaB-binding domain.</text>
</comment>
<dbReference type="EMBL" id="JACRSO010000006">
    <property type="protein sequence ID" value="MBC8530040.1"/>
    <property type="molecule type" value="Genomic_DNA"/>
</dbReference>
<dbReference type="FunFam" id="3.40.1360.10:FF:000002">
    <property type="entry name" value="DNA primase"/>
    <property type="match status" value="1"/>
</dbReference>
<dbReference type="SMART" id="SM00493">
    <property type="entry name" value="TOPRIM"/>
    <property type="match status" value="1"/>
</dbReference>
<evidence type="ECO:0000256" key="12">
    <source>
        <dbReference type="HAMAP-Rule" id="MF_00974"/>
    </source>
</evidence>
<keyword evidence="5 12" id="KW-0235">DNA replication</keyword>
<dbReference type="PANTHER" id="PTHR30313:SF2">
    <property type="entry name" value="DNA PRIMASE"/>
    <property type="match status" value="1"/>
</dbReference>
<dbReference type="Proteomes" id="UP000654279">
    <property type="component" value="Unassembled WGS sequence"/>
</dbReference>
<evidence type="ECO:0000313" key="16">
    <source>
        <dbReference type="EMBL" id="MBC8530040.1"/>
    </source>
</evidence>
<dbReference type="Gene3D" id="3.90.580.10">
    <property type="entry name" value="Zinc finger, CHC2-type domain"/>
    <property type="match status" value="1"/>
</dbReference>
<evidence type="ECO:0000256" key="3">
    <source>
        <dbReference type="ARBA" id="ARBA00022679"/>
    </source>
</evidence>
<keyword evidence="2 12" id="KW-0639">Primosome</keyword>
<dbReference type="InterPro" id="IPR034151">
    <property type="entry name" value="TOPRIM_DnaG_bac"/>
</dbReference>
<proteinExistence type="inferred from homology"/>
<evidence type="ECO:0000259" key="15">
    <source>
        <dbReference type="PROSITE" id="PS50880"/>
    </source>
</evidence>
<evidence type="ECO:0000256" key="6">
    <source>
        <dbReference type="ARBA" id="ARBA00022723"/>
    </source>
</evidence>
<dbReference type="GO" id="GO:0003677">
    <property type="term" value="F:DNA binding"/>
    <property type="evidence" value="ECO:0007669"/>
    <property type="project" value="UniProtKB-KW"/>
</dbReference>
<keyword evidence="11 12" id="KW-0804">Transcription</keyword>
<feature type="domain" description="Toprim" evidence="15">
    <location>
        <begin position="259"/>
        <end position="340"/>
    </location>
</feature>
<dbReference type="PIRSF" id="PIRSF002811">
    <property type="entry name" value="DnaG"/>
    <property type="match status" value="1"/>
</dbReference>
<dbReference type="Gene3D" id="1.10.860.10">
    <property type="entry name" value="DNAb Helicase, Chain A"/>
    <property type="match status" value="1"/>
</dbReference>
<evidence type="ECO:0000256" key="10">
    <source>
        <dbReference type="ARBA" id="ARBA00023125"/>
    </source>
</evidence>
<accession>A0A926D474</accession>
<comment type="function">
    <text evidence="12 13">RNA polymerase that catalyzes the synthesis of short RNA molecules used as primers for DNA polymerase during DNA replication.</text>
</comment>
<evidence type="ECO:0000256" key="11">
    <source>
        <dbReference type="ARBA" id="ARBA00023163"/>
    </source>
</evidence>
<evidence type="ECO:0000256" key="8">
    <source>
        <dbReference type="ARBA" id="ARBA00022833"/>
    </source>
</evidence>
<organism evidence="16 17">
    <name type="scientific">Luoshenia tenuis</name>
    <dbReference type="NCBI Taxonomy" id="2763654"/>
    <lineage>
        <taxon>Bacteria</taxon>
        <taxon>Bacillati</taxon>
        <taxon>Bacillota</taxon>
        <taxon>Clostridia</taxon>
        <taxon>Christensenellales</taxon>
        <taxon>Christensenellaceae</taxon>
        <taxon>Luoshenia</taxon>
    </lineage>
</organism>
<dbReference type="SMART" id="SM00400">
    <property type="entry name" value="ZnF_CHCC"/>
    <property type="match status" value="1"/>
</dbReference>
<dbReference type="InterPro" id="IPR037068">
    <property type="entry name" value="DNA_primase_core_N_sf"/>
</dbReference>
<dbReference type="InterPro" id="IPR006295">
    <property type="entry name" value="DNA_primase_DnaG"/>
</dbReference>
<dbReference type="FunFam" id="3.90.980.10:FF:000001">
    <property type="entry name" value="DNA primase"/>
    <property type="match status" value="1"/>
</dbReference>
<keyword evidence="7 12" id="KW-0863">Zinc-finger</keyword>
<dbReference type="RefSeq" id="WP_249285807.1">
    <property type="nucleotide sequence ID" value="NZ_JACRSO010000006.1"/>
</dbReference>
<evidence type="ECO:0000256" key="14">
    <source>
        <dbReference type="PIRSR" id="PIRSR002811-1"/>
    </source>
</evidence>
<dbReference type="GO" id="GO:0006269">
    <property type="term" value="P:DNA replication, synthesis of primer"/>
    <property type="evidence" value="ECO:0007669"/>
    <property type="project" value="UniProtKB-UniRule"/>
</dbReference>
<dbReference type="AlphaFoldDB" id="A0A926D474"/>
<keyword evidence="4 12" id="KW-0548">Nucleotidyltransferase</keyword>
<evidence type="ECO:0000313" key="17">
    <source>
        <dbReference type="Proteomes" id="UP000654279"/>
    </source>
</evidence>
<comment type="caution">
    <text evidence="16">The sequence shown here is derived from an EMBL/GenBank/DDBJ whole genome shotgun (WGS) entry which is preliminary data.</text>
</comment>
<dbReference type="InterPro" id="IPR036977">
    <property type="entry name" value="DNA_primase_Znf_CHC2"/>
</dbReference>
<name>A0A926D474_9FIRM</name>
<dbReference type="GO" id="GO:1990077">
    <property type="term" value="C:primosome complex"/>
    <property type="evidence" value="ECO:0007669"/>
    <property type="project" value="UniProtKB-KW"/>
</dbReference>
<dbReference type="NCBIfam" id="TIGR01391">
    <property type="entry name" value="dnaG"/>
    <property type="match status" value="1"/>
</dbReference>
<comment type="subunit">
    <text evidence="12">Monomer. Interacts with DnaB.</text>
</comment>
<keyword evidence="17" id="KW-1185">Reference proteome</keyword>
<sequence>MATYFPEQWLNELRSRNDIVSVVSQYVPLQAKGRRYWGCCPFHSEKTPSFSVNPEMQMYYCFGCKAAGNVIGFIMAAERLDFFDAVKLLAERVNMPLPEMDERGRQDYQRERVLKDQLYEVNLMAAQYFRDQLNTPAGKQARAYLIRRGLSEHTIRRFGLGYAPDSWNALLDFATQKGVPKERLVQAGLAVQSKGRTYDAFRNRVIFPIINTMGRVIAFGGRVMDQSLPKYLNSPETPVFNKRHNLYGLNFVKRQHKPEQLFVMEGYMDVVSVAQQGVMGAVASLGTALTSEQARLLKRYVDRVILSYDGDSAGQNAALRGLDILHKEGLEVRVLPLPEGMDPDEYIRKFGKDAWDKLAQDALTLPAFKMKIAANRQDLSTLDGRTKYAIAAAKIIAAVENAVEQEIYLKRLQVETGFSMESLKAQVDGSGAELTPRHNVERTRNTKDDAQTEMNPETRAGWSLLANLASNGEDLAWVYEQLEPQALADETQQMLYQKLRTTAKEGGNLAPSDLLDEIEDSEKKALAARMLAGEQAPEQMTKYVQDLVWEIKSQAVERKISQLQSQLKQSGLDAETRSELLREIQALIVARQSGRRHS</sequence>
<dbReference type="InterPro" id="IPR006171">
    <property type="entry name" value="TOPRIM_dom"/>
</dbReference>
<keyword evidence="9" id="KW-0460">Magnesium</keyword>
<comment type="similarity">
    <text evidence="12 13">Belongs to the DnaG primase family.</text>
</comment>
<keyword evidence="10 12" id="KW-0238">DNA-binding</keyword>
<evidence type="ECO:0000256" key="9">
    <source>
        <dbReference type="ARBA" id="ARBA00022842"/>
    </source>
</evidence>
<comment type="catalytic activity">
    <reaction evidence="12">
        <text>ssDNA + n NTP = ssDNA/pppN(pN)n-1 hybrid + (n-1) diphosphate.</text>
        <dbReference type="EC" id="2.7.7.101"/>
    </reaction>
</comment>
<evidence type="ECO:0000256" key="1">
    <source>
        <dbReference type="ARBA" id="ARBA00022478"/>
    </source>
</evidence>
<dbReference type="GO" id="GO:0000428">
    <property type="term" value="C:DNA-directed RNA polymerase complex"/>
    <property type="evidence" value="ECO:0007669"/>
    <property type="project" value="UniProtKB-KW"/>
</dbReference>
<evidence type="ECO:0000256" key="2">
    <source>
        <dbReference type="ARBA" id="ARBA00022515"/>
    </source>
</evidence>
<dbReference type="InterPro" id="IPR002694">
    <property type="entry name" value="Znf_CHC2"/>
</dbReference>
<keyword evidence="6 12" id="KW-0479">Metal-binding</keyword>
<dbReference type="PANTHER" id="PTHR30313">
    <property type="entry name" value="DNA PRIMASE"/>
    <property type="match status" value="1"/>
</dbReference>
<dbReference type="PROSITE" id="PS50880">
    <property type="entry name" value="TOPRIM"/>
    <property type="match status" value="1"/>
</dbReference>
<dbReference type="Gene3D" id="3.90.980.10">
    <property type="entry name" value="DNA primase, catalytic core, N-terminal domain"/>
    <property type="match status" value="1"/>
</dbReference>
<dbReference type="Pfam" id="PF08275">
    <property type="entry name" value="DNAG_N"/>
    <property type="match status" value="1"/>
</dbReference>
<keyword evidence="1 12" id="KW-0240">DNA-directed RNA polymerase</keyword>
<reference evidence="16" key="1">
    <citation type="submission" date="2020-08" db="EMBL/GenBank/DDBJ databases">
        <title>Genome public.</title>
        <authorList>
            <person name="Liu C."/>
            <person name="Sun Q."/>
        </authorList>
    </citation>
    <scope>NUCLEOTIDE SEQUENCE</scope>
    <source>
        <strain evidence="16">NSJ-44</strain>
    </source>
</reference>
<dbReference type="Gene3D" id="3.40.1360.10">
    <property type="match status" value="1"/>
</dbReference>
<dbReference type="Pfam" id="PF13155">
    <property type="entry name" value="Toprim_2"/>
    <property type="match status" value="1"/>
</dbReference>
<dbReference type="InterPro" id="IPR050219">
    <property type="entry name" value="DnaG_primase"/>
</dbReference>
<dbReference type="InterPro" id="IPR016136">
    <property type="entry name" value="DNA_helicase_N/primase_C"/>
</dbReference>
<dbReference type="CDD" id="cd03364">
    <property type="entry name" value="TOPRIM_DnaG_primases"/>
    <property type="match status" value="1"/>
</dbReference>
<dbReference type="Pfam" id="PF10410">
    <property type="entry name" value="DnaB_bind"/>
    <property type="match status" value="1"/>
</dbReference>
<dbReference type="GO" id="GO:0005737">
    <property type="term" value="C:cytoplasm"/>
    <property type="evidence" value="ECO:0007669"/>
    <property type="project" value="TreeGrafter"/>
</dbReference>
<dbReference type="InterPro" id="IPR013264">
    <property type="entry name" value="DNAG_N"/>
</dbReference>
<dbReference type="GO" id="GO:0003899">
    <property type="term" value="F:DNA-directed RNA polymerase activity"/>
    <property type="evidence" value="ECO:0007669"/>
    <property type="project" value="UniProtKB-UniRule"/>
</dbReference>
<evidence type="ECO:0000256" key="4">
    <source>
        <dbReference type="ARBA" id="ARBA00022695"/>
    </source>
</evidence>
<dbReference type="HAMAP" id="MF_00974">
    <property type="entry name" value="DNA_primase_DnaG"/>
    <property type="match status" value="1"/>
</dbReference>
<feature type="zinc finger region" description="CHC2-type" evidence="12 14">
    <location>
        <begin position="40"/>
        <end position="64"/>
    </location>
</feature>
<dbReference type="SUPFAM" id="SSF57783">
    <property type="entry name" value="Zinc beta-ribbon"/>
    <property type="match status" value="1"/>
</dbReference>
<evidence type="ECO:0000256" key="7">
    <source>
        <dbReference type="ARBA" id="ARBA00022771"/>
    </source>
</evidence>
<dbReference type="InterPro" id="IPR030846">
    <property type="entry name" value="DnaG_bac"/>
</dbReference>
<evidence type="ECO:0000256" key="5">
    <source>
        <dbReference type="ARBA" id="ARBA00022705"/>
    </source>
</evidence>
<dbReference type="Pfam" id="PF01807">
    <property type="entry name" value="Zn_ribbon_DnaG"/>
    <property type="match status" value="1"/>
</dbReference>
<dbReference type="FunFam" id="3.90.580.10:FF:000001">
    <property type="entry name" value="DNA primase"/>
    <property type="match status" value="1"/>
</dbReference>
<keyword evidence="8 12" id="KW-0862">Zinc</keyword>
<dbReference type="InterPro" id="IPR019475">
    <property type="entry name" value="DNA_primase_DnaB-bd"/>
</dbReference>
<keyword evidence="3 12" id="KW-0808">Transferase</keyword>
<dbReference type="GO" id="GO:0008270">
    <property type="term" value="F:zinc ion binding"/>
    <property type="evidence" value="ECO:0007669"/>
    <property type="project" value="UniProtKB-UniRule"/>
</dbReference>
<protein>
    <recommendedName>
        <fullName evidence="12 13">DNA primase</fullName>
        <ecNumber evidence="12">2.7.7.101</ecNumber>
    </recommendedName>
</protein>